<keyword evidence="2" id="KW-1185">Reference proteome</keyword>
<dbReference type="InterPro" id="IPR037175">
    <property type="entry name" value="KFase_sf"/>
</dbReference>
<name>A0A8J6PGK1_9FIRM</name>
<protein>
    <submittedName>
        <fullName evidence="1">Cyclase family protein</fullName>
    </submittedName>
</protein>
<dbReference type="Proteomes" id="UP000632659">
    <property type="component" value="Unassembled WGS sequence"/>
</dbReference>
<dbReference type="InterPro" id="IPR007325">
    <property type="entry name" value="KFase/CYL"/>
</dbReference>
<dbReference type="EMBL" id="JACRTL010000006">
    <property type="protein sequence ID" value="MBC8611597.1"/>
    <property type="molecule type" value="Genomic_DNA"/>
</dbReference>
<dbReference type="RefSeq" id="WP_093987788.1">
    <property type="nucleotide sequence ID" value="NZ_FYDD01000002.1"/>
</dbReference>
<dbReference type="GO" id="GO:0004061">
    <property type="term" value="F:arylformamidase activity"/>
    <property type="evidence" value="ECO:0007669"/>
    <property type="project" value="InterPro"/>
</dbReference>
<sequence>MRVIDLSGKIKKGIWLYGDVYPEFHPRRIQVAKNTYFCDVFDGFSSHTGTYLETTAHFNGYEGNPLLQDIDIKELVDIPCYVIHLDPLRFGRPNSPISAADLKQAAGGADFAPNSAILFSCGWENWDSGDFLDDSPYLTRSAIQWLLSWEPKIIGSDIPAWQGPAEEDVFEIFSKHNSLLLAPLVNLKDAPISGGRLTVLTPNLTDTCCAPARAVLTAEE</sequence>
<proteinExistence type="predicted"/>
<dbReference type="AlphaFoldDB" id="A0A8J6PGK1"/>
<dbReference type="Gene3D" id="3.50.30.50">
    <property type="entry name" value="Putative cyclase"/>
    <property type="match status" value="1"/>
</dbReference>
<evidence type="ECO:0000313" key="2">
    <source>
        <dbReference type="Proteomes" id="UP000632659"/>
    </source>
</evidence>
<accession>A0A8J6PGK1</accession>
<dbReference type="SUPFAM" id="SSF102198">
    <property type="entry name" value="Putative cyclase"/>
    <property type="match status" value="1"/>
</dbReference>
<evidence type="ECO:0000313" key="1">
    <source>
        <dbReference type="EMBL" id="MBC8611597.1"/>
    </source>
</evidence>
<comment type="caution">
    <text evidence="1">The sequence shown here is derived from an EMBL/GenBank/DDBJ whole genome shotgun (WGS) entry which is preliminary data.</text>
</comment>
<gene>
    <name evidence="1" type="ORF">H8702_10875</name>
</gene>
<dbReference type="GO" id="GO:0019441">
    <property type="term" value="P:L-tryptophan catabolic process to kynurenine"/>
    <property type="evidence" value="ECO:0007669"/>
    <property type="project" value="InterPro"/>
</dbReference>
<dbReference type="OrthoDB" id="9796085at2"/>
<dbReference type="Pfam" id="PF04199">
    <property type="entry name" value="Cyclase"/>
    <property type="match status" value="1"/>
</dbReference>
<organism evidence="1 2">
    <name type="scientific">Massiliimalia timonensis</name>
    <dbReference type="NCBI Taxonomy" id="1987501"/>
    <lineage>
        <taxon>Bacteria</taxon>
        <taxon>Bacillati</taxon>
        <taxon>Bacillota</taxon>
        <taxon>Clostridia</taxon>
        <taxon>Eubacteriales</taxon>
        <taxon>Oscillospiraceae</taxon>
        <taxon>Massiliimalia</taxon>
    </lineage>
</organism>
<reference evidence="1" key="1">
    <citation type="submission" date="2020-08" db="EMBL/GenBank/DDBJ databases">
        <title>Genome public.</title>
        <authorList>
            <person name="Liu C."/>
            <person name="Sun Q."/>
        </authorList>
    </citation>
    <scope>NUCLEOTIDE SEQUENCE</scope>
    <source>
        <strain evidence="1">NSJ-15</strain>
    </source>
</reference>